<dbReference type="GO" id="GO:0005737">
    <property type="term" value="C:cytoplasm"/>
    <property type="evidence" value="ECO:0007669"/>
    <property type="project" value="UniProtKB-SubCell"/>
</dbReference>
<dbReference type="EC" id="2.7.11.-" evidence="6"/>
<dbReference type="GO" id="GO:0009401">
    <property type="term" value="P:phosphoenolpyruvate-dependent sugar phosphotransferase system"/>
    <property type="evidence" value="ECO:0007669"/>
    <property type="project" value="UniProtKB-KW"/>
</dbReference>
<dbReference type="NCBIfam" id="TIGR01003">
    <property type="entry name" value="PTS_HPr_family"/>
    <property type="match status" value="1"/>
</dbReference>
<dbReference type="EMBL" id="CP036276">
    <property type="protein sequence ID" value="QDU42259.1"/>
    <property type="molecule type" value="Genomic_DNA"/>
</dbReference>
<evidence type="ECO:0000256" key="1">
    <source>
        <dbReference type="ARBA" id="ARBA00004496"/>
    </source>
</evidence>
<evidence type="ECO:0000313" key="7">
    <source>
        <dbReference type="Proteomes" id="UP000319383"/>
    </source>
</evidence>
<evidence type="ECO:0000256" key="3">
    <source>
        <dbReference type="ARBA" id="ARBA00022490"/>
    </source>
</evidence>
<sequence>MSTPSACTREVTVNLENGLHMSPSAQLVQTAQAFGCDITIRKGDRTVDSKSMLDVLTLAAEKGTTLVLEANGDGAQEAIDALDQLFRTNFAAS</sequence>
<dbReference type="PROSITE" id="PS51350">
    <property type="entry name" value="PTS_HPR_DOM"/>
    <property type="match status" value="1"/>
</dbReference>
<evidence type="ECO:0000259" key="5">
    <source>
        <dbReference type="PROSITE" id="PS51350"/>
    </source>
</evidence>
<evidence type="ECO:0000256" key="4">
    <source>
        <dbReference type="ARBA" id="ARBA00022683"/>
    </source>
</evidence>
<dbReference type="Proteomes" id="UP000319383">
    <property type="component" value="Chromosome"/>
</dbReference>
<protein>
    <submittedName>
        <fullName evidence="6">Phosphocarrier protein HPr</fullName>
        <ecNumber evidence="6">2.7.11.-</ecNumber>
    </submittedName>
</protein>
<gene>
    <name evidence="6" type="primary">ptsH</name>
    <name evidence="6" type="ORF">Mal52_07150</name>
</gene>
<proteinExistence type="inferred from homology"/>
<dbReference type="KEGG" id="sdyn:Mal52_07150"/>
<feature type="domain" description="HPr" evidence="5">
    <location>
        <begin position="6"/>
        <end position="93"/>
    </location>
</feature>
<accession>A0A517ZII5</accession>
<dbReference type="PROSITE" id="PS00589">
    <property type="entry name" value="PTS_HPR_SER"/>
    <property type="match status" value="1"/>
</dbReference>
<keyword evidence="7" id="KW-1185">Reference proteome</keyword>
<dbReference type="Pfam" id="PF00381">
    <property type="entry name" value="PTS-HPr"/>
    <property type="match status" value="1"/>
</dbReference>
<dbReference type="GO" id="GO:0016740">
    <property type="term" value="F:transferase activity"/>
    <property type="evidence" value="ECO:0007669"/>
    <property type="project" value="UniProtKB-KW"/>
</dbReference>
<keyword evidence="3" id="KW-0963">Cytoplasm</keyword>
<evidence type="ECO:0000313" key="6">
    <source>
        <dbReference type="EMBL" id="QDU42259.1"/>
    </source>
</evidence>
<keyword evidence="4" id="KW-0598">Phosphotransferase system</keyword>
<dbReference type="OrthoDB" id="9809047at2"/>
<dbReference type="AlphaFoldDB" id="A0A517ZII5"/>
<dbReference type="RefSeq" id="WP_145380528.1">
    <property type="nucleotide sequence ID" value="NZ_CAXBED010000005.1"/>
</dbReference>
<dbReference type="Gene3D" id="3.30.1340.10">
    <property type="entry name" value="HPr-like"/>
    <property type="match status" value="1"/>
</dbReference>
<comment type="similarity">
    <text evidence="2">Belongs to the HPr family.</text>
</comment>
<dbReference type="PANTHER" id="PTHR33705:SF2">
    <property type="entry name" value="PHOSPHOCARRIER PROTEIN NPR"/>
    <property type="match status" value="1"/>
</dbReference>
<dbReference type="InterPro" id="IPR002114">
    <property type="entry name" value="PTS_HPr_Ser_P_site"/>
</dbReference>
<dbReference type="InterPro" id="IPR050399">
    <property type="entry name" value="HPr"/>
</dbReference>
<reference evidence="6 7" key="1">
    <citation type="submission" date="2019-02" db="EMBL/GenBank/DDBJ databases">
        <title>Deep-cultivation of Planctomycetes and their phenomic and genomic characterization uncovers novel biology.</title>
        <authorList>
            <person name="Wiegand S."/>
            <person name="Jogler M."/>
            <person name="Boedeker C."/>
            <person name="Pinto D."/>
            <person name="Vollmers J."/>
            <person name="Rivas-Marin E."/>
            <person name="Kohn T."/>
            <person name="Peeters S.H."/>
            <person name="Heuer A."/>
            <person name="Rast P."/>
            <person name="Oberbeckmann S."/>
            <person name="Bunk B."/>
            <person name="Jeske O."/>
            <person name="Meyerdierks A."/>
            <person name="Storesund J.E."/>
            <person name="Kallscheuer N."/>
            <person name="Luecker S."/>
            <person name="Lage O.M."/>
            <person name="Pohl T."/>
            <person name="Merkel B.J."/>
            <person name="Hornburger P."/>
            <person name="Mueller R.-W."/>
            <person name="Bruemmer F."/>
            <person name="Labrenz M."/>
            <person name="Spormann A.M."/>
            <person name="Op den Camp H."/>
            <person name="Overmann J."/>
            <person name="Amann R."/>
            <person name="Jetten M.S.M."/>
            <person name="Mascher T."/>
            <person name="Medema M.H."/>
            <person name="Devos D.P."/>
            <person name="Kaster A.-K."/>
            <person name="Ovreas L."/>
            <person name="Rohde M."/>
            <person name="Galperin M.Y."/>
            <person name="Jogler C."/>
        </authorList>
    </citation>
    <scope>NUCLEOTIDE SEQUENCE [LARGE SCALE GENOMIC DNA]</scope>
    <source>
        <strain evidence="6 7">Mal52</strain>
    </source>
</reference>
<dbReference type="PANTHER" id="PTHR33705">
    <property type="entry name" value="PHOSPHOCARRIER PROTEIN HPR"/>
    <property type="match status" value="1"/>
</dbReference>
<organism evidence="6 7">
    <name type="scientific">Symmachiella dynata</name>
    <dbReference type="NCBI Taxonomy" id="2527995"/>
    <lineage>
        <taxon>Bacteria</taxon>
        <taxon>Pseudomonadati</taxon>
        <taxon>Planctomycetota</taxon>
        <taxon>Planctomycetia</taxon>
        <taxon>Planctomycetales</taxon>
        <taxon>Planctomycetaceae</taxon>
        <taxon>Symmachiella</taxon>
    </lineage>
</organism>
<dbReference type="InterPro" id="IPR000032">
    <property type="entry name" value="HPr-like"/>
</dbReference>
<name>A0A517ZII5_9PLAN</name>
<comment type="subcellular location">
    <subcellularLocation>
        <location evidence="1">Cytoplasm</location>
    </subcellularLocation>
</comment>
<dbReference type="PRINTS" id="PR00107">
    <property type="entry name" value="PHOSPHOCPHPR"/>
</dbReference>
<dbReference type="SUPFAM" id="SSF55594">
    <property type="entry name" value="HPr-like"/>
    <property type="match status" value="1"/>
</dbReference>
<dbReference type="InterPro" id="IPR035895">
    <property type="entry name" value="HPr-like_sf"/>
</dbReference>
<keyword evidence="6" id="KW-0808">Transferase</keyword>
<evidence type="ECO:0000256" key="2">
    <source>
        <dbReference type="ARBA" id="ARBA00010736"/>
    </source>
</evidence>